<dbReference type="InterPro" id="IPR047141">
    <property type="entry name" value="Stealth"/>
</dbReference>
<keyword evidence="2" id="KW-0808">Transferase</keyword>
<name>A0AAV4W814_CAEEX</name>
<dbReference type="PANTHER" id="PTHR24045">
    <property type="match status" value="1"/>
</dbReference>
<evidence type="ECO:0000256" key="3">
    <source>
        <dbReference type="ARBA" id="ARBA00022692"/>
    </source>
</evidence>
<dbReference type="Gene3D" id="3.30.300.320">
    <property type="match status" value="1"/>
</dbReference>
<comment type="subcellular location">
    <subcellularLocation>
        <location evidence="9">Endomembrane system</location>
        <topology evidence="9">Single-pass type I membrane protein</topology>
    </subcellularLocation>
</comment>
<dbReference type="Pfam" id="PF17101">
    <property type="entry name" value="Stealth_CR1"/>
    <property type="match status" value="1"/>
</dbReference>
<evidence type="ECO:0000256" key="8">
    <source>
        <dbReference type="ARBA" id="ARBA00023180"/>
    </source>
</evidence>
<dbReference type="CDD" id="cd21600">
    <property type="entry name" value="RRM2_GNPTAB"/>
    <property type="match status" value="1"/>
</dbReference>
<feature type="region of interest" description="Disordered" evidence="10">
    <location>
        <begin position="692"/>
        <end position="711"/>
    </location>
</feature>
<dbReference type="InterPro" id="IPR031358">
    <property type="entry name" value="Stealth_CR1"/>
</dbReference>
<evidence type="ECO:0000256" key="4">
    <source>
        <dbReference type="ARBA" id="ARBA00022737"/>
    </source>
</evidence>
<dbReference type="InterPro" id="IPR011992">
    <property type="entry name" value="EF-hand-dom_pair"/>
</dbReference>
<dbReference type="GO" id="GO:0003976">
    <property type="term" value="F:UDP-N-acetylglucosamine-lysosomal-enzyme N-acetylglucosaminephosphotransferase activity"/>
    <property type="evidence" value="ECO:0007669"/>
    <property type="project" value="TreeGrafter"/>
</dbReference>
<accession>A0AAV4W814</accession>
<gene>
    <name evidence="14" type="primary">GNPTAB</name>
    <name evidence="14" type="ORF">CEXT_390371</name>
</gene>
<keyword evidence="6 11" id="KW-0472">Membrane</keyword>
<evidence type="ECO:0000259" key="12">
    <source>
        <dbReference type="PROSITE" id="PS50222"/>
    </source>
</evidence>
<protein>
    <recommendedName>
        <fullName evidence="16">N-acetylglucosamine-1-phosphotransferase subunits alpha/beta</fullName>
    </recommendedName>
</protein>
<dbReference type="Proteomes" id="UP001054945">
    <property type="component" value="Unassembled WGS sequence"/>
</dbReference>
<dbReference type="GO" id="GO:0005794">
    <property type="term" value="C:Golgi apparatus"/>
    <property type="evidence" value="ECO:0007669"/>
    <property type="project" value="TreeGrafter"/>
</dbReference>
<keyword evidence="8" id="KW-0325">Glycoprotein</keyword>
<keyword evidence="5 11" id="KW-1133">Transmembrane helix</keyword>
<dbReference type="InterPro" id="IPR021520">
    <property type="entry name" value="Stealth_CR2"/>
</dbReference>
<dbReference type="Pfam" id="PF17103">
    <property type="entry name" value="Stealth_CR4"/>
    <property type="match status" value="1"/>
</dbReference>
<feature type="transmembrane region" description="Helical" evidence="11">
    <location>
        <begin position="1006"/>
        <end position="1024"/>
    </location>
</feature>
<evidence type="ECO:0000256" key="6">
    <source>
        <dbReference type="ARBA" id="ARBA00023136"/>
    </source>
</evidence>
<evidence type="ECO:0000256" key="10">
    <source>
        <dbReference type="SAM" id="MobiDB-lite"/>
    </source>
</evidence>
<feature type="domain" description="EF-hand" evidence="12">
    <location>
        <begin position="803"/>
        <end position="838"/>
    </location>
</feature>
<keyword evidence="3 11" id="KW-0812">Transmembrane</keyword>
<proteinExistence type="inferred from homology"/>
<sequence>MFGKLLCKLLQRKTYDVLAKKHTLLLLFIGFIILFVSALRLVNPYSNNIGAKNFKNTLCQYAPIDVVYTWVNGSDPAFLKELSKAKEEYGFLNSRMNCSFSNCIKSHMVLVKPQLPSSLILSDLEETDVVFQHLSGTFVIASPHKSFENITVLIFPDLSSAEQVLSKKIISLEGQNYTLSTAYITDNWGSQSTVLLNNAVFLTQLPYGYSVDNILEKLLPSIRTTISQVFIYEEKSLAVLTLNDPEALDTILKLTNITFENKVASVASAYLVIELPTELRYSLRSLEKHAPWVQHIYIITNGQIPYWLNLDDPSVTIVTHEEIFPNKSHLPTFSSPAIECHLHRIPNLSQKFIYLNDDVMFGKDVWPEDFFTHTKGHRVYLSWPVPNCADNCPHAWIRDGYCDKPCNNSQCQWDGGDCTADNPMLPHQALGIQQEGGVTSYFHIRPFKNYCNVECADTWLADRYCDKACNIRECGFDAGDCGLDNFEEMPQIILSPNQSHYYLPDGEFVGFFNMTDFLKANYTISGGEFRKEQFQRKITLHVFTKFLQISTTIPTAESQNETKTIITEEPYTFKAFAEEKRFPKFNPVVSSELDFKFQNINITASRLPENLTIEILKIKHLRDTGLLSQEGYLRKKSNIIATYFVTFNETNDNETMLVTEREEADAKKVWENLNKIVDPNIWKSQETKLSIKNSQNLPKGPDTKPTSSVNEKSTYLTFNPTQRHLLDTFGDSLRHVNKLYNEAFGYESRKVPSHIAHFVDKDVMSRLTETFNDAFAVTSSHKIRSSNDMQFAFSYYYFLMNEMETLEVEEIFNSFDTDNSGTWSDREIRTVLARLYDIPLDFSSVAGFEQLIVNCSQSATSPLVQPSVPHGERYYDSKLPVVSLSLVKSCPAVSSLLLKHLGIQKRNQFQEMGEEEVAFKMIHNNLSQVLGQIDDLRKRPKKFVCLNDNMNHGTQEAELIRTVIQDFYESLFPVKSRFELSPEYRNKFLYVHELREWRKTRDKIRIVAYATLGILILFTLLSFWKSEIRRTERYPRLRAIHNRRNSHHV</sequence>
<dbReference type="GO" id="GO:0046835">
    <property type="term" value="P:carbohydrate phosphorylation"/>
    <property type="evidence" value="ECO:0007669"/>
    <property type="project" value="TreeGrafter"/>
</dbReference>
<organism evidence="14 15">
    <name type="scientific">Caerostris extrusa</name>
    <name type="common">Bark spider</name>
    <name type="synonym">Caerostris bankana</name>
    <dbReference type="NCBI Taxonomy" id="172846"/>
    <lineage>
        <taxon>Eukaryota</taxon>
        <taxon>Metazoa</taxon>
        <taxon>Ecdysozoa</taxon>
        <taxon>Arthropoda</taxon>
        <taxon>Chelicerata</taxon>
        <taxon>Arachnida</taxon>
        <taxon>Araneae</taxon>
        <taxon>Araneomorphae</taxon>
        <taxon>Entelegynae</taxon>
        <taxon>Araneoidea</taxon>
        <taxon>Araneidae</taxon>
        <taxon>Caerostris</taxon>
    </lineage>
</organism>
<dbReference type="InterPro" id="IPR000800">
    <property type="entry name" value="Notch_dom"/>
</dbReference>
<evidence type="ECO:0000256" key="5">
    <source>
        <dbReference type="ARBA" id="ARBA00022989"/>
    </source>
</evidence>
<evidence type="ECO:0000256" key="1">
    <source>
        <dbReference type="ARBA" id="ARBA00007583"/>
    </source>
</evidence>
<keyword evidence="7" id="KW-1015">Disulfide bond</keyword>
<evidence type="ECO:0000313" key="14">
    <source>
        <dbReference type="EMBL" id="GIY77974.1"/>
    </source>
</evidence>
<keyword evidence="4" id="KW-0677">Repeat</keyword>
<dbReference type="Pfam" id="PF00066">
    <property type="entry name" value="Notch"/>
    <property type="match status" value="2"/>
</dbReference>
<dbReference type="InterPro" id="IPR031356">
    <property type="entry name" value="Stealth_CR4"/>
</dbReference>
<evidence type="ECO:0000256" key="9">
    <source>
        <dbReference type="ARBA" id="ARBA00046288"/>
    </source>
</evidence>
<feature type="domain" description="LNR" evidence="13">
    <location>
        <begin position="388"/>
        <end position="426"/>
    </location>
</feature>
<dbReference type="InterPro" id="IPR031357">
    <property type="entry name" value="Stealth_CR3"/>
</dbReference>
<evidence type="ECO:0000256" key="7">
    <source>
        <dbReference type="ARBA" id="ARBA00023157"/>
    </source>
</evidence>
<evidence type="ECO:0008006" key="16">
    <source>
        <dbReference type="Google" id="ProtNLM"/>
    </source>
</evidence>
<dbReference type="EMBL" id="BPLR01015701">
    <property type="protein sequence ID" value="GIY77974.1"/>
    <property type="molecule type" value="Genomic_DNA"/>
</dbReference>
<dbReference type="InterPro" id="IPR002048">
    <property type="entry name" value="EF_hand_dom"/>
</dbReference>
<dbReference type="InterPro" id="IPR035993">
    <property type="entry name" value="Notch-like_dom_sf"/>
</dbReference>
<evidence type="ECO:0000313" key="15">
    <source>
        <dbReference type="Proteomes" id="UP001054945"/>
    </source>
</evidence>
<dbReference type="Pfam" id="PF11380">
    <property type="entry name" value="Stealth_CR2"/>
    <property type="match status" value="1"/>
</dbReference>
<dbReference type="GO" id="GO:0016256">
    <property type="term" value="P:N-glycan processing to lysosome"/>
    <property type="evidence" value="ECO:0007669"/>
    <property type="project" value="TreeGrafter"/>
</dbReference>
<dbReference type="InterPro" id="IPR041536">
    <property type="entry name" value="GNPTAB_reg"/>
</dbReference>
<reference evidence="14 15" key="1">
    <citation type="submission" date="2021-06" db="EMBL/GenBank/DDBJ databases">
        <title>Caerostris extrusa draft genome.</title>
        <authorList>
            <person name="Kono N."/>
            <person name="Arakawa K."/>
        </authorList>
    </citation>
    <scope>NUCLEOTIDE SEQUENCE [LARGE SCALE GENOMIC DNA]</scope>
</reference>
<dbReference type="Pfam" id="PF17102">
    <property type="entry name" value="Stealth_CR3"/>
    <property type="match status" value="1"/>
</dbReference>
<comment type="caution">
    <text evidence="14">The sequence shown here is derived from an EMBL/GenBank/DDBJ whole genome shotgun (WGS) entry which is preliminary data.</text>
</comment>
<dbReference type="SUPFAM" id="SSF90193">
    <property type="entry name" value="Notch domain"/>
    <property type="match status" value="1"/>
</dbReference>
<evidence type="ECO:0000259" key="13">
    <source>
        <dbReference type="PROSITE" id="PS50258"/>
    </source>
</evidence>
<dbReference type="SMART" id="SM00004">
    <property type="entry name" value="NL"/>
    <property type="match status" value="2"/>
</dbReference>
<dbReference type="PROSITE" id="PS50258">
    <property type="entry name" value="LNR"/>
    <property type="match status" value="1"/>
</dbReference>
<dbReference type="AlphaFoldDB" id="A0AAV4W814"/>
<dbReference type="GO" id="GO:0005509">
    <property type="term" value="F:calcium ion binding"/>
    <property type="evidence" value="ECO:0007669"/>
    <property type="project" value="InterPro"/>
</dbReference>
<dbReference type="PANTHER" id="PTHR24045:SF0">
    <property type="entry name" value="N-ACETYLGLUCOSAMINE-1-PHOSPHOTRANSFERASE SUBUNITS ALPHA_BETA"/>
    <property type="match status" value="1"/>
</dbReference>
<dbReference type="Pfam" id="PF18440">
    <property type="entry name" value="GlcNAc-1_reg"/>
    <property type="match status" value="1"/>
</dbReference>
<dbReference type="SUPFAM" id="SSF47473">
    <property type="entry name" value="EF-hand"/>
    <property type="match status" value="1"/>
</dbReference>
<evidence type="ECO:0000256" key="2">
    <source>
        <dbReference type="ARBA" id="ARBA00022679"/>
    </source>
</evidence>
<evidence type="ECO:0000256" key="11">
    <source>
        <dbReference type="SAM" id="Phobius"/>
    </source>
</evidence>
<comment type="similarity">
    <text evidence="1">Belongs to the stealth family.</text>
</comment>
<keyword evidence="15" id="KW-1185">Reference proteome</keyword>
<dbReference type="PROSITE" id="PS50222">
    <property type="entry name" value="EF_HAND_2"/>
    <property type="match status" value="1"/>
</dbReference>
<feature type="transmembrane region" description="Helical" evidence="11">
    <location>
        <begin position="21"/>
        <end position="42"/>
    </location>
</feature>